<evidence type="ECO:0000259" key="4">
    <source>
        <dbReference type="PROSITE" id="PS50011"/>
    </source>
</evidence>
<feature type="domain" description="FHA" evidence="3">
    <location>
        <begin position="79"/>
        <end position="132"/>
    </location>
</feature>
<gene>
    <name evidence="5" type="ORF">LEL_08968</name>
</gene>
<feature type="domain" description="Protein kinase" evidence="4">
    <location>
        <begin position="209"/>
        <end position="515"/>
    </location>
</feature>
<feature type="region of interest" description="Disordered" evidence="2">
    <location>
        <begin position="542"/>
        <end position="587"/>
    </location>
</feature>
<evidence type="ECO:0000313" key="5">
    <source>
        <dbReference type="EMBL" id="OAA71733.1"/>
    </source>
</evidence>
<comment type="caution">
    <text evidence="5">The sequence shown here is derived from an EMBL/GenBank/DDBJ whole genome shotgun (WGS) entry which is preliminary data.</text>
</comment>
<dbReference type="Proteomes" id="UP000076881">
    <property type="component" value="Unassembled WGS sequence"/>
</dbReference>
<dbReference type="Gene3D" id="1.10.510.10">
    <property type="entry name" value="Transferase(Phosphotransferase) domain 1"/>
    <property type="match status" value="1"/>
</dbReference>
<keyword evidence="6" id="KW-1185">Reference proteome</keyword>
<dbReference type="SUPFAM" id="SSF56112">
    <property type="entry name" value="Protein kinase-like (PK-like)"/>
    <property type="match status" value="1"/>
</dbReference>
<dbReference type="EMBL" id="AZHF01000008">
    <property type="protein sequence ID" value="OAA71733.1"/>
    <property type="molecule type" value="Genomic_DNA"/>
</dbReference>
<feature type="compositionally biased region" description="Basic residues" evidence="2">
    <location>
        <begin position="570"/>
        <end position="584"/>
    </location>
</feature>
<dbReference type="OrthoDB" id="4062651at2759"/>
<evidence type="ECO:0000259" key="3">
    <source>
        <dbReference type="PROSITE" id="PS50006"/>
    </source>
</evidence>
<proteinExistence type="inferred from homology"/>
<protein>
    <submittedName>
        <fullName evidence="5">Serine/threonine-protein kinase</fullName>
    </submittedName>
</protein>
<dbReference type="GO" id="GO:0004672">
    <property type="term" value="F:protein kinase activity"/>
    <property type="evidence" value="ECO:0007669"/>
    <property type="project" value="InterPro"/>
</dbReference>
<dbReference type="InterPro" id="IPR000719">
    <property type="entry name" value="Prot_kinase_dom"/>
</dbReference>
<dbReference type="AlphaFoldDB" id="A0A168CSG7"/>
<name>A0A168CSG7_CORDF</name>
<organism evidence="5 6">
    <name type="scientific">Akanthomyces lecanii RCEF 1005</name>
    <dbReference type="NCBI Taxonomy" id="1081108"/>
    <lineage>
        <taxon>Eukaryota</taxon>
        <taxon>Fungi</taxon>
        <taxon>Dikarya</taxon>
        <taxon>Ascomycota</taxon>
        <taxon>Pezizomycotina</taxon>
        <taxon>Sordariomycetes</taxon>
        <taxon>Hypocreomycetidae</taxon>
        <taxon>Hypocreales</taxon>
        <taxon>Cordycipitaceae</taxon>
        <taxon>Akanthomyces</taxon>
        <taxon>Cordyceps confragosa</taxon>
    </lineage>
</organism>
<dbReference type="Pfam" id="PF00069">
    <property type="entry name" value="Pkinase"/>
    <property type="match status" value="1"/>
</dbReference>
<dbReference type="GO" id="GO:0005524">
    <property type="term" value="F:ATP binding"/>
    <property type="evidence" value="ECO:0007669"/>
    <property type="project" value="InterPro"/>
</dbReference>
<reference evidence="5 6" key="1">
    <citation type="journal article" date="2016" name="Genome Biol. Evol.">
        <title>Divergent and convergent evolution of fungal pathogenicity.</title>
        <authorList>
            <person name="Shang Y."/>
            <person name="Xiao G."/>
            <person name="Zheng P."/>
            <person name="Cen K."/>
            <person name="Zhan S."/>
            <person name="Wang C."/>
        </authorList>
    </citation>
    <scope>NUCLEOTIDE SEQUENCE [LARGE SCALE GENOMIC DNA]</scope>
    <source>
        <strain evidence="5 6">RCEF 1005</strain>
    </source>
</reference>
<evidence type="ECO:0000256" key="1">
    <source>
        <dbReference type="ARBA" id="ARBA00005575"/>
    </source>
</evidence>
<comment type="similarity">
    <text evidence="1">Belongs to the protein kinase superfamily. CAMK Ser/Thr protein kinase family. CHEK2 subfamily.</text>
</comment>
<dbReference type="STRING" id="1081108.A0A168CSG7"/>
<keyword evidence="5" id="KW-0808">Transferase</keyword>
<dbReference type="InterPro" id="IPR011009">
    <property type="entry name" value="Kinase-like_dom_sf"/>
</dbReference>
<accession>A0A168CSG7</accession>
<evidence type="ECO:0000256" key="2">
    <source>
        <dbReference type="SAM" id="MobiDB-lite"/>
    </source>
</evidence>
<dbReference type="InterPro" id="IPR000253">
    <property type="entry name" value="FHA_dom"/>
</dbReference>
<evidence type="ECO:0000313" key="6">
    <source>
        <dbReference type="Proteomes" id="UP000076881"/>
    </source>
</evidence>
<sequence>MEQPTLFDVHSLSVFTEYPANAKYFRVQAPKCRVEPHHSTMHHRPAQHGRNVTPVPEIRLPPFLRVTLSHRPKYPASGWIFGSDPEACDIVIGKRGQGISGAQFSVSPQEDAGRLIVRNLSHNGTTLEEETEGEVEYVRMEGQRGISDTQSLVIMVSNKTKLKIALPGHHGDSYNMHWAELYADMNREGPTLETLKIAPAPASTYISPYILKSLIAKRPNYVLFRATERRSHRLVVIKRYSSQHREQAGREASFLSRIEHENIVAFEDYDPECGLVFAHFSGRLLSDEHRRASLTYGEFKIASKQLISALQHLHGLTLYHGDFQSDNIAVRQRWPTIEVTLLNFDTRLRATAREYLIQRDMEDLHRWILDFLFGEENPRTDGCQPVNSAKVNQIHSAFETARYDAICDGITHSAALLKELELCPALNGDSPENADRLPLAAGIHSVIDSDQSSLPDTEPCGDTDEVESFFYTHGQQVVTVRKLNGGYEVNLTEILRAARLPRARHTALLRRHTGIGSQRRGGSNEPCWVTLSQGMAITKSLGMDVPKPSDLSRGADITEDPDMNAPKPLSRPRRHAMTRGRVHSSAHSARMEIYQNIATKGGRIR</sequence>
<dbReference type="PROSITE" id="PS50006">
    <property type="entry name" value="FHA_DOMAIN"/>
    <property type="match status" value="1"/>
</dbReference>
<keyword evidence="5" id="KW-0418">Kinase</keyword>
<dbReference type="SMART" id="SM00220">
    <property type="entry name" value="S_TKc"/>
    <property type="match status" value="1"/>
</dbReference>
<dbReference type="PROSITE" id="PS50011">
    <property type="entry name" value="PROTEIN_KINASE_DOM"/>
    <property type="match status" value="1"/>
</dbReference>